<dbReference type="InterPro" id="IPR038377">
    <property type="entry name" value="Na/Glc_symporter_sf"/>
</dbReference>
<feature type="transmembrane region" description="Helical" evidence="10">
    <location>
        <begin position="70"/>
        <end position="92"/>
    </location>
</feature>
<feature type="transmembrane region" description="Helical" evidence="10">
    <location>
        <begin position="41"/>
        <end position="64"/>
    </location>
</feature>
<accession>A0A829YG04</accession>
<dbReference type="PANTHER" id="PTHR48086:SF7">
    <property type="entry name" value="SODIUM-SOLUTE SYMPORTER-RELATED"/>
    <property type="match status" value="1"/>
</dbReference>
<dbReference type="Pfam" id="PF00474">
    <property type="entry name" value="SSF"/>
    <property type="match status" value="1"/>
</dbReference>
<feature type="region of interest" description="Disordered" evidence="9">
    <location>
        <begin position="470"/>
        <end position="490"/>
    </location>
</feature>
<dbReference type="AlphaFoldDB" id="A0A829YG04"/>
<dbReference type="InterPro" id="IPR001734">
    <property type="entry name" value="Na/solute_symporter"/>
</dbReference>
<gene>
    <name evidence="11" type="ORF">GCM10011487_42570</name>
</gene>
<feature type="transmembrane region" description="Helical" evidence="10">
    <location>
        <begin position="150"/>
        <end position="170"/>
    </location>
</feature>
<evidence type="ECO:0000313" key="12">
    <source>
        <dbReference type="Proteomes" id="UP000445000"/>
    </source>
</evidence>
<keyword evidence="4 10" id="KW-0812">Transmembrane</keyword>
<feature type="transmembrane region" description="Helical" evidence="10">
    <location>
        <begin position="252"/>
        <end position="277"/>
    </location>
</feature>
<dbReference type="CDD" id="cd11479">
    <property type="entry name" value="SLC5sbd_u3"/>
    <property type="match status" value="1"/>
</dbReference>
<feature type="transmembrane region" description="Helical" evidence="10">
    <location>
        <begin position="113"/>
        <end position="138"/>
    </location>
</feature>
<organism evidence="11 12">
    <name type="scientific">Steroidobacter agaridevorans</name>
    <dbReference type="NCBI Taxonomy" id="2695856"/>
    <lineage>
        <taxon>Bacteria</taxon>
        <taxon>Pseudomonadati</taxon>
        <taxon>Pseudomonadota</taxon>
        <taxon>Gammaproteobacteria</taxon>
        <taxon>Steroidobacterales</taxon>
        <taxon>Steroidobacteraceae</taxon>
        <taxon>Steroidobacter</taxon>
    </lineage>
</organism>
<dbReference type="GO" id="GO:0015293">
    <property type="term" value="F:symporter activity"/>
    <property type="evidence" value="ECO:0007669"/>
    <property type="project" value="UniProtKB-KW"/>
</dbReference>
<feature type="transmembrane region" description="Helical" evidence="10">
    <location>
        <begin position="431"/>
        <end position="452"/>
    </location>
</feature>
<keyword evidence="6 10" id="KW-1133">Transmembrane helix</keyword>
<dbReference type="EMBL" id="BLJN01000004">
    <property type="protein sequence ID" value="GFE82257.1"/>
    <property type="molecule type" value="Genomic_DNA"/>
</dbReference>
<feature type="transmembrane region" description="Helical" evidence="10">
    <location>
        <begin position="6"/>
        <end position="21"/>
    </location>
</feature>
<evidence type="ECO:0000256" key="4">
    <source>
        <dbReference type="ARBA" id="ARBA00022692"/>
    </source>
</evidence>
<evidence type="ECO:0000256" key="5">
    <source>
        <dbReference type="ARBA" id="ARBA00022847"/>
    </source>
</evidence>
<evidence type="ECO:0000256" key="1">
    <source>
        <dbReference type="ARBA" id="ARBA00004141"/>
    </source>
</evidence>
<comment type="subcellular location">
    <subcellularLocation>
        <location evidence="1">Membrane</location>
        <topology evidence="1">Multi-pass membrane protein</topology>
    </subcellularLocation>
</comment>
<keyword evidence="5" id="KW-0769">Symport</keyword>
<comment type="caution">
    <text evidence="11">The sequence shown here is derived from an EMBL/GenBank/DDBJ whole genome shotgun (WGS) entry which is preliminary data.</text>
</comment>
<feature type="transmembrane region" description="Helical" evidence="10">
    <location>
        <begin position="405"/>
        <end position="425"/>
    </location>
</feature>
<dbReference type="RefSeq" id="WP_161813916.1">
    <property type="nucleotide sequence ID" value="NZ_BLJN01000004.1"/>
</dbReference>
<sequence>MDLLVIALYMAGMIGIGWYAKTRARTQADFLVAGRRLGPVLYAGTLAALVMGGGATLGGIGLGYQHGLSGVWLVFSMSAGVALISLVLAPLINRLRVYTVSQMLELRYGEMGTVVSGIVMLAYTLMIAVTSTIAYGAIFSVLFDIEKVPAILIGSSVVILYSVLGGMWSITFTDIVQFVLKTLGMFFILLPMALYSAGGFAGLQARLPPEAFDWTAIGAGKIFTYVVLYVPTMVIGQDLWQRVFTARSDSVARWAGLAAAGYGFAYGIAGALIGMAAKVLLPGLEGRDQVYTEIVRHVLPVGLAGLVVAGALSAIMSTSSGALIATATVAKEDVHGRRRDGAGDQHDEVRHSRIYIVIFGVVMAVIACLLQDVIAGLTIASDILVGGLMVAVLGGMVWRRATARGAIASIFAGVAGTLGTMAVLGDIYANLPIYIGLVASLTFFIGGSLFDAPTPAAVLARWDERVRVQSRPSGEETLSEGVDSLERARP</sequence>
<feature type="transmembrane region" description="Helical" evidence="10">
    <location>
        <begin position="354"/>
        <end position="373"/>
    </location>
</feature>
<dbReference type="Gene3D" id="1.20.1730.10">
    <property type="entry name" value="Sodium/glucose cotransporter"/>
    <property type="match status" value="1"/>
</dbReference>
<feature type="transmembrane region" description="Helical" evidence="10">
    <location>
        <begin position="297"/>
        <end position="330"/>
    </location>
</feature>
<dbReference type="PANTHER" id="PTHR48086">
    <property type="entry name" value="SODIUM/PROLINE SYMPORTER-RELATED"/>
    <property type="match status" value="1"/>
</dbReference>
<keyword evidence="12" id="KW-1185">Reference proteome</keyword>
<evidence type="ECO:0000256" key="10">
    <source>
        <dbReference type="SAM" id="Phobius"/>
    </source>
</evidence>
<evidence type="ECO:0000256" key="3">
    <source>
        <dbReference type="ARBA" id="ARBA00022448"/>
    </source>
</evidence>
<evidence type="ECO:0000256" key="7">
    <source>
        <dbReference type="ARBA" id="ARBA00023136"/>
    </source>
</evidence>
<feature type="transmembrane region" description="Helical" evidence="10">
    <location>
        <begin position="222"/>
        <end position="240"/>
    </location>
</feature>
<evidence type="ECO:0000256" key="6">
    <source>
        <dbReference type="ARBA" id="ARBA00022989"/>
    </source>
</evidence>
<evidence type="ECO:0000256" key="9">
    <source>
        <dbReference type="SAM" id="MobiDB-lite"/>
    </source>
</evidence>
<dbReference type="Proteomes" id="UP000445000">
    <property type="component" value="Unassembled WGS sequence"/>
</dbReference>
<comment type="similarity">
    <text evidence="2 8">Belongs to the sodium:solute symporter (SSF) (TC 2.A.21) family.</text>
</comment>
<keyword evidence="7 10" id="KW-0472">Membrane</keyword>
<proteinExistence type="inferred from homology"/>
<protein>
    <submittedName>
        <fullName evidence="11">Sodium:solute symporter</fullName>
    </submittedName>
</protein>
<evidence type="ECO:0000256" key="2">
    <source>
        <dbReference type="ARBA" id="ARBA00006434"/>
    </source>
</evidence>
<dbReference type="InterPro" id="IPR050277">
    <property type="entry name" value="Sodium:Solute_Symporter"/>
</dbReference>
<keyword evidence="3" id="KW-0813">Transport</keyword>
<name>A0A829YG04_9GAMM</name>
<evidence type="ECO:0000313" key="11">
    <source>
        <dbReference type="EMBL" id="GFE82257.1"/>
    </source>
</evidence>
<evidence type="ECO:0000256" key="8">
    <source>
        <dbReference type="RuleBase" id="RU362091"/>
    </source>
</evidence>
<reference evidence="12" key="1">
    <citation type="submission" date="2020-01" db="EMBL/GenBank/DDBJ databases">
        <title>'Steroidobacter agaridevorans' sp. nov., agar-degrading bacteria isolated from rhizosphere soils.</title>
        <authorList>
            <person name="Ikenaga M."/>
            <person name="Kataoka M."/>
            <person name="Murouchi A."/>
            <person name="Katsuragi S."/>
            <person name="Sakai M."/>
        </authorList>
    </citation>
    <scope>NUCLEOTIDE SEQUENCE [LARGE SCALE GENOMIC DNA]</scope>
    <source>
        <strain evidence="12">YU21-B</strain>
    </source>
</reference>
<dbReference type="GO" id="GO:0005886">
    <property type="term" value="C:plasma membrane"/>
    <property type="evidence" value="ECO:0007669"/>
    <property type="project" value="TreeGrafter"/>
</dbReference>
<feature type="transmembrane region" description="Helical" evidence="10">
    <location>
        <begin position="182"/>
        <end position="202"/>
    </location>
</feature>
<feature type="transmembrane region" description="Helical" evidence="10">
    <location>
        <begin position="379"/>
        <end position="398"/>
    </location>
</feature>
<dbReference type="PROSITE" id="PS50283">
    <property type="entry name" value="NA_SOLUT_SYMP_3"/>
    <property type="match status" value="1"/>
</dbReference>